<dbReference type="InterPro" id="IPR013324">
    <property type="entry name" value="RNA_pol_sigma_r3/r4-like"/>
</dbReference>
<dbReference type="InterPro" id="IPR053867">
    <property type="entry name" value="PhyR_sigma4"/>
</dbReference>
<dbReference type="Pfam" id="PF22233">
    <property type="entry name" value="PhyR_sigma-like"/>
    <property type="match status" value="1"/>
</dbReference>
<dbReference type="InterPro" id="IPR011006">
    <property type="entry name" value="CheY-like_superfamily"/>
</dbReference>
<dbReference type="SUPFAM" id="SSF52172">
    <property type="entry name" value="CheY-like"/>
    <property type="match status" value="1"/>
</dbReference>
<dbReference type="Pfam" id="PF00072">
    <property type="entry name" value="Response_reg"/>
    <property type="match status" value="1"/>
</dbReference>
<protein>
    <submittedName>
        <fullName evidence="3">Phyllosphere-induced regulator PhyR</fullName>
    </submittedName>
</protein>
<evidence type="ECO:0000259" key="2">
    <source>
        <dbReference type="PROSITE" id="PS50110"/>
    </source>
</evidence>
<dbReference type="STRING" id="1827387.A4S15_02570"/>
<keyword evidence="1" id="KW-0597">Phosphoprotein</keyword>
<dbReference type="GO" id="GO:0000160">
    <property type="term" value="P:phosphorelay signal transduction system"/>
    <property type="evidence" value="ECO:0007669"/>
    <property type="project" value="InterPro"/>
</dbReference>
<dbReference type="InterPro" id="IPR001789">
    <property type="entry name" value="Sig_transdc_resp-reg_receiver"/>
</dbReference>
<reference evidence="3 4" key="1">
    <citation type="journal article" date="2017" name="Water Res.">
        <title>Comammox in drinking water systems.</title>
        <authorList>
            <person name="Wang Y."/>
            <person name="Ma L."/>
            <person name="Mao Y."/>
            <person name="Jiang X."/>
            <person name="Xia Y."/>
            <person name="Yu K."/>
            <person name="Li B."/>
            <person name="Zhang T."/>
        </authorList>
    </citation>
    <scope>NUCLEOTIDE SEQUENCE [LARGE SCALE GENOMIC DNA]</scope>
    <source>
        <strain evidence="3">SG_bin8</strain>
    </source>
</reference>
<dbReference type="Pfam" id="PF22029">
    <property type="entry name" value="PhyR_sigma2"/>
    <property type="match status" value="1"/>
</dbReference>
<dbReference type="Proteomes" id="UP000192872">
    <property type="component" value="Unassembled WGS sequence"/>
</dbReference>
<dbReference type="NCBIfam" id="NF006623">
    <property type="entry name" value="PRK09191.1"/>
    <property type="match status" value="1"/>
</dbReference>
<organism evidence="3 4">
    <name type="scientific">Candidatus Raskinella chloraquaticus</name>
    <dbReference type="NCBI Taxonomy" id="1951219"/>
    <lineage>
        <taxon>Bacteria</taxon>
        <taxon>Pseudomonadati</taxon>
        <taxon>Pseudomonadota</taxon>
        <taxon>Alphaproteobacteria</taxon>
        <taxon>Hyphomicrobiales</taxon>
        <taxon>Phreatobacteraceae</taxon>
        <taxon>Candidatus Raskinella</taxon>
    </lineage>
</organism>
<feature type="modified residue" description="4-aspartylphosphate" evidence="1">
    <location>
        <position position="190"/>
    </location>
</feature>
<evidence type="ECO:0000256" key="1">
    <source>
        <dbReference type="PROSITE-ProRule" id="PRU00169"/>
    </source>
</evidence>
<sequence length="263" mass="28494">MSISKEIAAHLPYLRRFARALSGSQQSGDAYVVATLEALIADPTIFPRDMPGRHALYRVFLALWSTTSQRSLPVPDVDRQTSAERNLETLTPRPRQAFLLCAVEGFSIDEVARILSTSREDASALIHKAGQEIADQVATDVLIIEDEPIIALDIEALVGDLGHRVVGIARTHREAVILVASKTPGLVLADIQLADGSSGLDAVNEILTAVNVPVIFITAYPERLLTGDKPEPAFLITKPFQPDAVKAAISQALFFDRKALQPA</sequence>
<dbReference type="EMBL" id="LWDL01000031">
    <property type="protein sequence ID" value="OQW49625.1"/>
    <property type="molecule type" value="Genomic_DNA"/>
</dbReference>
<dbReference type="SUPFAM" id="SSF88659">
    <property type="entry name" value="Sigma3 and sigma4 domains of RNA polymerase sigma factors"/>
    <property type="match status" value="1"/>
</dbReference>
<dbReference type="Gene3D" id="1.10.1740.10">
    <property type="match status" value="1"/>
</dbReference>
<comment type="caution">
    <text evidence="3">The sequence shown here is derived from an EMBL/GenBank/DDBJ whole genome shotgun (WGS) entry which is preliminary data.</text>
</comment>
<dbReference type="SMART" id="SM00448">
    <property type="entry name" value="REC"/>
    <property type="match status" value="1"/>
</dbReference>
<dbReference type="PIRSF" id="PIRSF036400">
    <property type="entry name" value="RR_Ctr_UCP036400"/>
    <property type="match status" value="1"/>
</dbReference>
<evidence type="ECO:0000313" key="3">
    <source>
        <dbReference type="EMBL" id="OQW49625.1"/>
    </source>
</evidence>
<proteinExistence type="predicted"/>
<evidence type="ECO:0000313" key="4">
    <source>
        <dbReference type="Proteomes" id="UP000192872"/>
    </source>
</evidence>
<dbReference type="Gene3D" id="1.10.10.10">
    <property type="entry name" value="Winged helix-like DNA-binding domain superfamily/Winged helix DNA-binding domain"/>
    <property type="match status" value="1"/>
</dbReference>
<dbReference type="InterPro" id="IPR014605">
    <property type="entry name" value="Sig_resp-reg_PhyR"/>
</dbReference>
<accession>A0A1W9HQ83</accession>
<dbReference type="Gene3D" id="3.40.50.2300">
    <property type="match status" value="1"/>
</dbReference>
<dbReference type="AlphaFoldDB" id="A0A1W9HQ83"/>
<dbReference type="RefSeq" id="WP_376799833.1">
    <property type="nucleotide sequence ID" value="NZ_DBNB01000008.1"/>
</dbReference>
<gene>
    <name evidence="3" type="ORF">A4S15_02570</name>
</gene>
<dbReference type="InterPro" id="IPR036388">
    <property type="entry name" value="WH-like_DNA-bd_sf"/>
</dbReference>
<dbReference type="PROSITE" id="PS50110">
    <property type="entry name" value="RESPONSE_REGULATORY"/>
    <property type="match status" value="1"/>
</dbReference>
<dbReference type="CDD" id="cd17540">
    <property type="entry name" value="REC_PhyR"/>
    <property type="match status" value="1"/>
</dbReference>
<name>A0A1W9HQ83_9HYPH</name>
<feature type="domain" description="Response regulatory" evidence="2">
    <location>
        <begin position="140"/>
        <end position="253"/>
    </location>
</feature>
<dbReference type="InterPro" id="IPR053866">
    <property type="entry name" value="PhyR_sigma2"/>
</dbReference>